<comment type="caution">
    <text evidence="1">The sequence shown here is derived from an EMBL/GenBank/DDBJ whole genome shotgun (WGS) entry which is preliminary data.</text>
</comment>
<dbReference type="InterPro" id="IPR036514">
    <property type="entry name" value="SGNH_hydro_sf"/>
</dbReference>
<dbReference type="RefSeq" id="WP_134255606.1">
    <property type="nucleotide sequence ID" value="NZ_SNSF01000034.1"/>
</dbReference>
<dbReference type="NCBIfam" id="TIGR01681">
    <property type="entry name" value="HAD-SF-IIIC"/>
    <property type="match status" value="1"/>
</dbReference>
<dbReference type="EMBL" id="SNSQ01000024">
    <property type="protein sequence ID" value="TEU44616.1"/>
    <property type="molecule type" value="Genomic_DNA"/>
</dbReference>
<dbReference type="Proteomes" id="UP000298234">
    <property type="component" value="Unassembled WGS sequence"/>
</dbReference>
<evidence type="ECO:0000313" key="1">
    <source>
        <dbReference type="EMBL" id="TEU44616.1"/>
    </source>
</evidence>
<gene>
    <name evidence="1" type="ORF">E3D37_21045</name>
</gene>
<name>A0AAX2RN51_BURCE</name>
<dbReference type="Gene3D" id="3.40.50.1110">
    <property type="entry name" value="SGNH hydrolase"/>
    <property type="match status" value="1"/>
</dbReference>
<dbReference type="InterPro" id="IPR010033">
    <property type="entry name" value="HAD_SF_ppase_IIIC"/>
</dbReference>
<protein>
    <submittedName>
        <fullName evidence="1">HAD-IIIC family phosphatase</fullName>
    </submittedName>
</protein>
<dbReference type="GO" id="GO:0016788">
    <property type="term" value="F:hydrolase activity, acting on ester bonds"/>
    <property type="evidence" value="ECO:0007669"/>
    <property type="project" value="UniProtKB-ARBA"/>
</dbReference>
<dbReference type="InterPro" id="IPR023214">
    <property type="entry name" value="HAD_sf"/>
</dbReference>
<dbReference type="InterPro" id="IPR010037">
    <property type="entry name" value="FkbH_domain"/>
</dbReference>
<accession>A0AAX2RN51</accession>
<sequence>MKQFANVDFKHDGTAFRCPTDLSRSSGSLQRVLVIGQCTADHIRGFLLESGIHCDFVHIQSLMDPLFQSPQPIETYDLQIVFLPMDRIIPGYTYFPLSYADIDAEEKRFANAEKTTLDLLDVATRWLKSHKILTFIGNFLVPQQNPVGKLLPRYDLRNPCYFMEKINESLSRRVDEMDNAFVIDMDGVSSTFGKKYLNDDSIWSLSHGGFIQNIEYEHYESNRQDSQKRLEDLGPVTEYYSVRTDDGYRALRDEILSMYRIVRQVDAVKIVIIDLDDTAWRGIAAEEDNSRDFMTIGWPLGFVEALMLLKRRGILLAIISKNEHENAVGAWERNYGNVFPISNFVSVKANWLPKHENMRQILQETNLLAQNAVYIDDNPAERDIIQSMFPDVRVIGSNPYYTRRILLWSSETQVPFISGESSSRTESIKSVIQRENDRLSMDHDEFLRSLNIKIRCNVVLDSSDKYFKRCLELINKTNQFNTTGRRWTVEEVNSEINSGLKIYAFDVDDRFTQYGIVCVALVKENVVLQFVMSCRVIGLGVEMAALGVIMNSMREEGLNSALGISQETEKNVLSRDLYARAGFQATDNGMWNCDLNVEFALPTHMQLDMSC</sequence>
<evidence type="ECO:0000313" key="2">
    <source>
        <dbReference type="Proteomes" id="UP000298234"/>
    </source>
</evidence>
<dbReference type="Gene3D" id="3.40.50.1000">
    <property type="entry name" value="HAD superfamily/HAD-like"/>
    <property type="match status" value="1"/>
</dbReference>
<dbReference type="InterPro" id="IPR036412">
    <property type="entry name" value="HAD-like_sf"/>
</dbReference>
<dbReference type="NCBIfam" id="TIGR01686">
    <property type="entry name" value="FkbH"/>
    <property type="match status" value="1"/>
</dbReference>
<dbReference type="AlphaFoldDB" id="A0AAX2RN51"/>
<dbReference type="SUPFAM" id="SSF56784">
    <property type="entry name" value="HAD-like"/>
    <property type="match status" value="1"/>
</dbReference>
<proteinExistence type="predicted"/>
<reference evidence="1 2" key="1">
    <citation type="submission" date="2019-03" db="EMBL/GenBank/DDBJ databases">
        <title>Burkholderia cepacia outbreak.</title>
        <authorList>
            <person name="Farzana R."/>
            <person name="Walsh T.R."/>
        </authorList>
    </citation>
    <scope>NUCLEOTIDE SEQUENCE [LARGE SCALE GENOMIC DNA]</scope>
    <source>
        <strain evidence="2">d13</strain>
    </source>
</reference>
<organism evidence="1 2">
    <name type="scientific">Burkholderia cepacia</name>
    <name type="common">Pseudomonas cepacia</name>
    <dbReference type="NCBI Taxonomy" id="292"/>
    <lineage>
        <taxon>Bacteria</taxon>
        <taxon>Pseudomonadati</taxon>
        <taxon>Pseudomonadota</taxon>
        <taxon>Betaproteobacteria</taxon>
        <taxon>Burkholderiales</taxon>
        <taxon>Burkholderiaceae</taxon>
        <taxon>Burkholderia</taxon>
        <taxon>Burkholderia cepacia complex</taxon>
    </lineage>
</organism>